<comment type="catalytic activity">
    <reaction evidence="1 4">
        <text>alpha-D-glucosamine 6-phosphate + H2O = beta-D-fructose 6-phosphate + NH4(+)</text>
        <dbReference type="Rhea" id="RHEA:12172"/>
        <dbReference type="ChEBI" id="CHEBI:15377"/>
        <dbReference type="ChEBI" id="CHEBI:28938"/>
        <dbReference type="ChEBI" id="CHEBI:57634"/>
        <dbReference type="ChEBI" id="CHEBI:75989"/>
        <dbReference type="EC" id="3.5.99.6"/>
    </reaction>
</comment>
<comment type="function">
    <text evidence="4">Catalyzes the reversible isomerization-deamination of glucosamine 6-phosphate (GlcN6P) to form fructose 6-phosphate (Fru6P) and ammonium ion.</text>
</comment>
<evidence type="ECO:0000256" key="3">
    <source>
        <dbReference type="ARBA" id="ARBA00023277"/>
    </source>
</evidence>
<feature type="site" description="Part of the allosteric site" evidence="4">
    <location>
        <position position="155"/>
    </location>
</feature>
<dbReference type="InterPro" id="IPR018321">
    <property type="entry name" value="Glucosamine6P_isomerase_CS"/>
</dbReference>
<dbReference type="HAMAP" id="MF_01241">
    <property type="entry name" value="GlcN6P_deamin"/>
    <property type="match status" value="1"/>
</dbReference>
<dbReference type="EC" id="3.5.99.6" evidence="4"/>
<evidence type="ECO:0000256" key="2">
    <source>
        <dbReference type="ARBA" id="ARBA00022801"/>
    </source>
</evidence>
<dbReference type="GO" id="GO:0019262">
    <property type="term" value="P:N-acetylneuraminate catabolic process"/>
    <property type="evidence" value="ECO:0007669"/>
    <property type="project" value="UniProtKB-UniRule"/>
</dbReference>
<dbReference type="NCBIfam" id="NF001684">
    <property type="entry name" value="PRK00443.1-4"/>
    <property type="match status" value="1"/>
</dbReference>
<evidence type="ECO:0000256" key="4">
    <source>
        <dbReference type="HAMAP-Rule" id="MF_01241"/>
    </source>
</evidence>
<reference evidence="6 7" key="1">
    <citation type="journal article" date="2009" name="Stand. Genomic Sci.">
        <title>Complete genome sequence of Jonesia denitrificans type strain (Prevot 55134).</title>
        <authorList>
            <person name="Pukall R."/>
            <person name="Gehrich-Schroter G."/>
            <person name="Lapidus A."/>
            <person name="Nolan M."/>
            <person name="Glavina Del Rio T."/>
            <person name="Lucas S."/>
            <person name="Chen F."/>
            <person name="Tice H."/>
            <person name="Pitluck S."/>
            <person name="Cheng J.F."/>
            <person name="Copeland A."/>
            <person name="Saunders E."/>
            <person name="Brettin T."/>
            <person name="Detter J.C."/>
            <person name="Bruce D."/>
            <person name="Goodwin L."/>
            <person name="Pati A."/>
            <person name="Ivanova N."/>
            <person name="Mavromatis K."/>
            <person name="Ovchinnikova G."/>
            <person name="Chen A."/>
            <person name="Palaniappan K."/>
            <person name="Land M."/>
            <person name="Hauser L."/>
            <person name="Chang Y.J."/>
            <person name="Jeffries C.D."/>
            <person name="Chain P."/>
            <person name="Goker M."/>
            <person name="Bristow J."/>
            <person name="Eisen J.A."/>
            <person name="Markowitz V."/>
            <person name="Hugenholtz P."/>
            <person name="Kyrpides N.C."/>
            <person name="Klenk H.P."/>
            <person name="Han C."/>
        </authorList>
    </citation>
    <scope>NUCLEOTIDE SEQUENCE [LARGE SCALE GENOMIC DNA]</scope>
    <source>
        <strain evidence="7">ATCC 14870 / DSM 20603 / BCRC 15368 / CIP 55.134 / JCM 11481 / NBRC 15587 / NCTC 10816 / Prevot 55134</strain>
    </source>
</reference>
<feature type="active site" description="For ring-opening step" evidence="4">
    <location>
        <position position="143"/>
    </location>
</feature>
<evidence type="ECO:0000256" key="1">
    <source>
        <dbReference type="ARBA" id="ARBA00000644"/>
    </source>
</evidence>
<dbReference type="SUPFAM" id="SSF100950">
    <property type="entry name" value="NagB/RpiA/CoA transferase-like"/>
    <property type="match status" value="1"/>
</dbReference>
<dbReference type="CDD" id="cd01399">
    <property type="entry name" value="GlcN6P_deaminase"/>
    <property type="match status" value="1"/>
</dbReference>
<dbReference type="InterPro" id="IPR006148">
    <property type="entry name" value="Glc/Gal-6P_isomerase"/>
</dbReference>
<dbReference type="FunFam" id="3.40.50.1360:FF:000003">
    <property type="entry name" value="Glucosamine-6-phosphate deaminase"/>
    <property type="match status" value="1"/>
</dbReference>
<comment type="pathway">
    <text evidence="4">Amino-sugar metabolism; N-acetylneuraminate degradation; D-fructose 6-phosphate from N-acetylneuraminate: step 5/5.</text>
</comment>
<dbReference type="KEGG" id="jde:Jden_0237"/>
<keyword evidence="6" id="KW-0413">Isomerase</keyword>
<accession>C7QZ03</accession>
<dbReference type="EMBL" id="CP001706">
    <property type="protein sequence ID" value="ACV07911.1"/>
    <property type="molecule type" value="Genomic_DNA"/>
</dbReference>
<evidence type="ECO:0000259" key="5">
    <source>
        <dbReference type="Pfam" id="PF01182"/>
    </source>
</evidence>
<dbReference type="Pfam" id="PF01182">
    <property type="entry name" value="Glucosamine_iso"/>
    <property type="match status" value="1"/>
</dbReference>
<feature type="site" description="Part of the allosteric site" evidence="4">
    <location>
        <position position="153"/>
    </location>
</feature>
<dbReference type="PANTHER" id="PTHR11280:SF5">
    <property type="entry name" value="GLUCOSAMINE-6-PHOSPHATE ISOMERASE"/>
    <property type="match status" value="1"/>
</dbReference>
<dbReference type="InterPro" id="IPR037171">
    <property type="entry name" value="NagB/RpiA_transferase-like"/>
</dbReference>
<proteinExistence type="inferred from homology"/>
<dbReference type="eggNOG" id="COG0363">
    <property type="taxonomic scope" value="Bacteria"/>
</dbReference>
<dbReference type="HOGENOM" id="CLU_049611_1_1_11"/>
<comment type="similarity">
    <text evidence="4">Belongs to the glucosamine/galactosamine-6-phosphate isomerase family. NagB subfamily.</text>
</comment>
<gene>
    <name evidence="4" type="primary">nagB</name>
    <name evidence="6" type="ordered locus">Jden_0237</name>
</gene>
<dbReference type="STRING" id="471856.Jden_0237"/>
<dbReference type="RefSeq" id="WP_015770540.1">
    <property type="nucleotide sequence ID" value="NC_013174.1"/>
</dbReference>
<keyword evidence="3 4" id="KW-0119">Carbohydrate metabolism</keyword>
<organism evidence="6 7">
    <name type="scientific">Jonesia denitrificans (strain ATCC 14870 / DSM 20603 / BCRC 15368 / CIP 55.134 / JCM 11481 / NBRC 15587 / NCTC 10816 / Prevot 55134)</name>
    <name type="common">Listeria denitrificans</name>
    <dbReference type="NCBI Taxonomy" id="471856"/>
    <lineage>
        <taxon>Bacteria</taxon>
        <taxon>Bacillati</taxon>
        <taxon>Actinomycetota</taxon>
        <taxon>Actinomycetes</taxon>
        <taxon>Micrococcales</taxon>
        <taxon>Jonesiaceae</taxon>
        <taxon>Jonesia</taxon>
    </lineage>
</organism>
<feature type="site" description="Part of the allosteric site" evidence="4">
    <location>
        <position position="156"/>
    </location>
</feature>
<feature type="domain" description="Glucosamine/galactosamine-6-phosphate isomerase" evidence="5">
    <location>
        <begin position="8"/>
        <end position="224"/>
    </location>
</feature>
<feature type="site" description="Part of the allosteric site" evidence="4">
    <location>
        <position position="146"/>
    </location>
</feature>
<dbReference type="Gene3D" id="3.40.50.1360">
    <property type="match status" value="1"/>
</dbReference>
<dbReference type="GO" id="GO:0004342">
    <property type="term" value="F:glucosamine-6-phosphate deaminase activity"/>
    <property type="evidence" value="ECO:0007669"/>
    <property type="project" value="UniProtKB-UniRule"/>
</dbReference>
<feature type="active site" description="For ring-opening step" evidence="4">
    <location>
        <position position="136"/>
    </location>
</feature>
<dbReference type="OrthoDB" id="9791139at2"/>
<keyword evidence="4" id="KW-0021">Allosteric enzyme</keyword>
<evidence type="ECO:0000313" key="6">
    <source>
        <dbReference type="EMBL" id="ACV07911.1"/>
    </source>
</evidence>
<keyword evidence="2 4" id="KW-0378">Hydrolase</keyword>
<dbReference type="PROSITE" id="PS01161">
    <property type="entry name" value="GLC_GALNAC_ISOMERASE"/>
    <property type="match status" value="1"/>
</dbReference>
<protein>
    <recommendedName>
        <fullName evidence="4">Glucosamine-6-phosphate deaminase</fullName>
        <ecNumber evidence="4">3.5.99.6</ecNumber>
    </recommendedName>
    <alternativeName>
        <fullName evidence="4">GlcN6P deaminase</fullName>
        <shortName evidence="4">GNPDA</shortName>
    </alternativeName>
    <alternativeName>
        <fullName evidence="4">Glucosamine-6-phosphate isomerase</fullName>
    </alternativeName>
</protein>
<dbReference type="UniPathway" id="UPA00629">
    <property type="reaction ID" value="UER00684"/>
</dbReference>
<dbReference type="InterPro" id="IPR004547">
    <property type="entry name" value="Glucosamine6P_isomerase"/>
</dbReference>
<dbReference type="AlphaFoldDB" id="C7QZ03"/>
<dbReference type="GO" id="GO:0042802">
    <property type="term" value="F:identical protein binding"/>
    <property type="evidence" value="ECO:0007669"/>
    <property type="project" value="TreeGrafter"/>
</dbReference>
<name>C7QZ03_JONDD</name>
<feature type="active site" description="Proton acceptor; for enolization step" evidence="4">
    <location>
        <position position="67"/>
    </location>
</feature>
<comment type="caution">
    <text evidence="4">Lacks conserved residue(s) required for the propagation of feature annotation.</text>
</comment>
<dbReference type="GO" id="GO:0006043">
    <property type="term" value="P:glucosamine catabolic process"/>
    <property type="evidence" value="ECO:0007669"/>
    <property type="project" value="TreeGrafter"/>
</dbReference>
<comment type="activity regulation">
    <text evidence="4">Allosterically activated by N-acetylglucosamine 6-phosphate (GlcNAc6P).</text>
</comment>
<dbReference type="Proteomes" id="UP000000628">
    <property type="component" value="Chromosome"/>
</dbReference>
<dbReference type="NCBIfam" id="TIGR00502">
    <property type="entry name" value="nagB"/>
    <property type="match status" value="1"/>
</dbReference>
<dbReference type="GO" id="GO:0016853">
    <property type="term" value="F:isomerase activity"/>
    <property type="evidence" value="ECO:0007669"/>
    <property type="project" value="UniProtKB-KW"/>
</dbReference>
<dbReference type="GO" id="GO:0005975">
    <property type="term" value="P:carbohydrate metabolic process"/>
    <property type="evidence" value="ECO:0007669"/>
    <property type="project" value="InterPro"/>
</dbReference>
<dbReference type="GO" id="GO:0005737">
    <property type="term" value="C:cytoplasm"/>
    <property type="evidence" value="ECO:0007669"/>
    <property type="project" value="TreeGrafter"/>
</dbReference>
<evidence type="ECO:0000313" key="7">
    <source>
        <dbReference type="Proteomes" id="UP000000628"/>
    </source>
</evidence>
<feature type="active site" description="Proton acceptor; for ring-opening step" evidence="4">
    <location>
        <position position="138"/>
    </location>
</feature>
<dbReference type="GO" id="GO:0006046">
    <property type="term" value="P:N-acetylglucosamine catabolic process"/>
    <property type="evidence" value="ECO:0007669"/>
    <property type="project" value="UniProtKB-UniRule"/>
</dbReference>
<dbReference type="PANTHER" id="PTHR11280">
    <property type="entry name" value="GLUCOSAMINE-6-PHOSPHATE ISOMERASE"/>
    <property type="match status" value="1"/>
</dbReference>
<sequence>MEVVIGQSAEELALYAASMVRDVVRSKDHPVLGLATGSSPLPLYTELIRAHRDEGVSFAHVSAVTLDEYVGLPPDHPQSYHEVIRQEFTRHVDIDDARVFSPDGDPARAMDAGERYEKVLSELGGVDVQILGIGTDGHIAFNEPGSSLQSRTRIKTLTDQTRSDNARFFGSLDEVPIHALTQGLDTILDARRVVLMATGQAKAQAIAAMVEGPMSASCPASVLQWHPHVTVCVDEAAASLLEHAGYYRTSFERKPSWQKW</sequence>
<keyword evidence="7" id="KW-1185">Reference proteome</keyword>